<dbReference type="EMBL" id="ML976674">
    <property type="protein sequence ID" value="KAF1974530.1"/>
    <property type="molecule type" value="Genomic_DNA"/>
</dbReference>
<dbReference type="CDD" id="cd09917">
    <property type="entry name" value="F-box_SF"/>
    <property type="match status" value="1"/>
</dbReference>
<feature type="transmembrane region" description="Helical" evidence="1">
    <location>
        <begin position="27"/>
        <end position="47"/>
    </location>
</feature>
<dbReference type="Proteomes" id="UP000800036">
    <property type="component" value="Unassembled WGS sequence"/>
</dbReference>
<evidence type="ECO:0008006" key="4">
    <source>
        <dbReference type="Google" id="ProtNLM"/>
    </source>
</evidence>
<keyword evidence="1" id="KW-0812">Transmembrane</keyword>
<reference evidence="2" key="1">
    <citation type="journal article" date="2020" name="Stud. Mycol.">
        <title>101 Dothideomycetes genomes: a test case for predicting lifestyles and emergence of pathogens.</title>
        <authorList>
            <person name="Haridas S."/>
            <person name="Albert R."/>
            <person name="Binder M."/>
            <person name="Bloem J."/>
            <person name="Labutti K."/>
            <person name="Salamov A."/>
            <person name="Andreopoulos B."/>
            <person name="Baker S."/>
            <person name="Barry K."/>
            <person name="Bills G."/>
            <person name="Bluhm B."/>
            <person name="Cannon C."/>
            <person name="Castanera R."/>
            <person name="Culley D."/>
            <person name="Daum C."/>
            <person name="Ezra D."/>
            <person name="Gonzalez J."/>
            <person name="Henrissat B."/>
            <person name="Kuo A."/>
            <person name="Liang C."/>
            <person name="Lipzen A."/>
            <person name="Lutzoni F."/>
            <person name="Magnuson J."/>
            <person name="Mondo S."/>
            <person name="Nolan M."/>
            <person name="Ohm R."/>
            <person name="Pangilinan J."/>
            <person name="Park H.-J."/>
            <person name="Ramirez L."/>
            <person name="Alfaro M."/>
            <person name="Sun H."/>
            <person name="Tritt A."/>
            <person name="Yoshinaga Y."/>
            <person name="Zwiers L.-H."/>
            <person name="Turgeon B."/>
            <person name="Goodwin S."/>
            <person name="Spatafora J."/>
            <person name="Crous P."/>
            <person name="Grigoriev I."/>
        </authorList>
    </citation>
    <scope>NUCLEOTIDE SEQUENCE</scope>
    <source>
        <strain evidence="2">CBS 107.79</strain>
    </source>
</reference>
<gene>
    <name evidence="2" type="ORF">BU23DRAFT_636112</name>
</gene>
<feature type="transmembrane region" description="Helical" evidence="1">
    <location>
        <begin position="68"/>
        <end position="89"/>
    </location>
</feature>
<feature type="transmembrane region" description="Helical" evidence="1">
    <location>
        <begin position="177"/>
        <end position="197"/>
    </location>
</feature>
<evidence type="ECO:0000313" key="3">
    <source>
        <dbReference type="Proteomes" id="UP000800036"/>
    </source>
</evidence>
<proteinExistence type="predicted"/>
<name>A0A6A5VCU0_9PLEO</name>
<evidence type="ECO:0000256" key="1">
    <source>
        <dbReference type="SAM" id="Phobius"/>
    </source>
</evidence>
<dbReference type="OrthoDB" id="4191440at2759"/>
<accession>A0A6A5VCU0</accession>
<organism evidence="2 3">
    <name type="scientific">Bimuria novae-zelandiae CBS 107.79</name>
    <dbReference type="NCBI Taxonomy" id="1447943"/>
    <lineage>
        <taxon>Eukaryota</taxon>
        <taxon>Fungi</taxon>
        <taxon>Dikarya</taxon>
        <taxon>Ascomycota</taxon>
        <taxon>Pezizomycotina</taxon>
        <taxon>Dothideomycetes</taxon>
        <taxon>Pleosporomycetidae</taxon>
        <taxon>Pleosporales</taxon>
        <taxon>Massarineae</taxon>
        <taxon>Didymosphaeriaceae</taxon>
        <taxon>Bimuria</taxon>
    </lineage>
</organism>
<feature type="transmembrane region" description="Helical" evidence="1">
    <location>
        <begin position="209"/>
        <end position="230"/>
    </location>
</feature>
<protein>
    <recommendedName>
        <fullName evidence="4">F-box domain-containing protein</fullName>
    </recommendedName>
</protein>
<keyword evidence="1" id="KW-1133">Transmembrane helix</keyword>
<keyword evidence="1" id="KW-0472">Membrane</keyword>
<sequence>MALDFLTGCFGWRPTELSAFDGTGTQFLMRLLNVILVIPAALAAFGTRKHYLLIERHPELSQYPYDQHAGLAFFMTYITCVVIFPWVFVSFALLHKYYKEWTLGYGIINLGLAVSLTMGLTLQARFLPASTDGCTGSKPFEWQVLEGNQSFFERAARLDKGTKDKTESVCKDMVNDWLTACAVVFFQSVLAYLSVFFDGRERSLLNPMRPFFLLVMLILTPIVLVCNIFTKIIIPHLRLYTSFVRKITTQLLRRRWGKKEPDIQLQPRFRPQWTGYHMPKTKLMNVLNIEHVLLNIVEYLHHEDVVALGATCRAVREAVYPSADMHFRLKKLKQYACSTGPAPTSCIYCNAPLCTTCRVPIFHPTLPARRHIYCIPYCQACYYTSFASYRPTPTPNLATQPRRGPRRCKCGVAEEKQSFYDCCRKCVKGDVGQLQKERRRSMYAERVDKRYNQRLVLAHGGPGRGGIHSTSCDKLAPLSADVSTKAESSSK</sequence>
<feature type="transmembrane region" description="Helical" evidence="1">
    <location>
        <begin position="101"/>
        <end position="122"/>
    </location>
</feature>
<keyword evidence="3" id="KW-1185">Reference proteome</keyword>
<dbReference type="AlphaFoldDB" id="A0A6A5VCU0"/>
<evidence type="ECO:0000313" key="2">
    <source>
        <dbReference type="EMBL" id="KAF1974530.1"/>
    </source>
</evidence>